<dbReference type="PROSITE" id="PS50110">
    <property type="entry name" value="RESPONSE_REGULATORY"/>
    <property type="match status" value="1"/>
</dbReference>
<dbReference type="InterPro" id="IPR058245">
    <property type="entry name" value="NreC/VraR/RcsB-like_REC"/>
</dbReference>
<comment type="caution">
    <text evidence="6">The sequence shown here is derived from an EMBL/GenBank/DDBJ whole genome shotgun (WGS) entry which is preliminary data.</text>
</comment>
<dbReference type="InterPro" id="IPR051015">
    <property type="entry name" value="EvgA-like"/>
</dbReference>
<dbReference type="Pfam" id="PF00196">
    <property type="entry name" value="GerE"/>
    <property type="match status" value="1"/>
</dbReference>
<keyword evidence="2" id="KW-0238">DNA-binding</keyword>
<dbReference type="Pfam" id="PF00072">
    <property type="entry name" value="Response_reg"/>
    <property type="match status" value="1"/>
</dbReference>
<keyword evidence="7" id="KW-1185">Reference proteome</keyword>
<dbReference type="RefSeq" id="WP_168873971.1">
    <property type="nucleotide sequence ID" value="NZ_JABAIA010000003.1"/>
</dbReference>
<dbReference type="PROSITE" id="PS50043">
    <property type="entry name" value="HTH_LUXR_2"/>
    <property type="match status" value="1"/>
</dbReference>
<gene>
    <name evidence="6" type="ORF">HGH92_27250</name>
</gene>
<dbReference type="SMART" id="SM00421">
    <property type="entry name" value="HTH_LUXR"/>
    <property type="match status" value="1"/>
</dbReference>
<dbReference type="EMBL" id="JABAIA010000003">
    <property type="protein sequence ID" value="NLR68032.1"/>
    <property type="molecule type" value="Genomic_DNA"/>
</dbReference>
<dbReference type="InterPro" id="IPR001789">
    <property type="entry name" value="Sig_transdc_resp-reg_receiver"/>
</dbReference>
<evidence type="ECO:0000256" key="1">
    <source>
        <dbReference type="ARBA" id="ARBA00022553"/>
    </source>
</evidence>
<protein>
    <submittedName>
        <fullName evidence="6">Response regulator transcription factor</fullName>
    </submittedName>
</protein>
<keyword evidence="1 3" id="KW-0597">Phosphoprotein</keyword>
<dbReference type="SUPFAM" id="SSF52172">
    <property type="entry name" value="CheY-like"/>
    <property type="match status" value="1"/>
</dbReference>
<dbReference type="CDD" id="cd06170">
    <property type="entry name" value="LuxR_C_like"/>
    <property type="match status" value="1"/>
</dbReference>
<dbReference type="Gene3D" id="3.40.50.2300">
    <property type="match status" value="1"/>
</dbReference>
<evidence type="ECO:0000256" key="2">
    <source>
        <dbReference type="ARBA" id="ARBA00023125"/>
    </source>
</evidence>
<feature type="modified residue" description="4-aspartylphosphate" evidence="3">
    <location>
        <position position="58"/>
    </location>
</feature>
<dbReference type="CDD" id="cd17535">
    <property type="entry name" value="REC_NarL-like"/>
    <property type="match status" value="1"/>
</dbReference>
<feature type="domain" description="HTH luxR-type" evidence="4">
    <location>
        <begin position="153"/>
        <end position="218"/>
    </location>
</feature>
<sequence>MSLKPIHLAIVDESSLFIKMMKNYLLGQRNMEVVFHTSELSSLFKKLRDVDVNVLLIDVFVHQQNVLDALEIIRSEYPEIKILILSKSTDVSLISSLLDLGIHGYISKMDEPEELVRAIVSVAEGEIHRNKLLTEALYLHRHNNNNSNSRIYTVLDLAVLDDREKRILQLLWEEKSNKEIADEVFLSVRSIEKIRQNMKEKLGVKSTVGLLKYAINKKIVLIDQYT</sequence>
<name>A0A847RY92_9BACT</name>
<dbReference type="GO" id="GO:0000160">
    <property type="term" value="P:phosphorelay signal transduction system"/>
    <property type="evidence" value="ECO:0007669"/>
    <property type="project" value="InterPro"/>
</dbReference>
<evidence type="ECO:0000313" key="7">
    <source>
        <dbReference type="Proteomes" id="UP000570474"/>
    </source>
</evidence>
<feature type="domain" description="Response regulatory" evidence="5">
    <location>
        <begin position="7"/>
        <end position="123"/>
    </location>
</feature>
<dbReference type="PANTHER" id="PTHR45566">
    <property type="entry name" value="HTH-TYPE TRANSCRIPTIONAL REGULATOR YHJB-RELATED"/>
    <property type="match status" value="1"/>
</dbReference>
<dbReference type="SUPFAM" id="SSF46894">
    <property type="entry name" value="C-terminal effector domain of the bipartite response regulators"/>
    <property type="match status" value="1"/>
</dbReference>
<evidence type="ECO:0000259" key="4">
    <source>
        <dbReference type="PROSITE" id="PS50043"/>
    </source>
</evidence>
<dbReference type="AlphaFoldDB" id="A0A847RY92"/>
<dbReference type="SMART" id="SM00448">
    <property type="entry name" value="REC"/>
    <property type="match status" value="1"/>
</dbReference>
<dbReference type="InterPro" id="IPR000792">
    <property type="entry name" value="Tscrpt_reg_LuxR_C"/>
</dbReference>
<dbReference type="InterPro" id="IPR016032">
    <property type="entry name" value="Sig_transdc_resp-reg_C-effctor"/>
</dbReference>
<dbReference type="PANTHER" id="PTHR45566:SF1">
    <property type="entry name" value="HTH-TYPE TRANSCRIPTIONAL REGULATOR YHJB-RELATED"/>
    <property type="match status" value="1"/>
</dbReference>
<dbReference type="GO" id="GO:0006355">
    <property type="term" value="P:regulation of DNA-templated transcription"/>
    <property type="evidence" value="ECO:0007669"/>
    <property type="project" value="InterPro"/>
</dbReference>
<evidence type="ECO:0000259" key="5">
    <source>
        <dbReference type="PROSITE" id="PS50110"/>
    </source>
</evidence>
<organism evidence="6 7">
    <name type="scientific">Chitinophaga varians</name>
    <dbReference type="NCBI Taxonomy" id="2202339"/>
    <lineage>
        <taxon>Bacteria</taxon>
        <taxon>Pseudomonadati</taxon>
        <taxon>Bacteroidota</taxon>
        <taxon>Chitinophagia</taxon>
        <taxon>Chitinophagales</taxon>
        <taxon>Chitinophagaceae</taxon>
        <taxon>Chitinophaga</taxon>
    </lineage>
</organism>
<evidence type="ECO:0000313" key="6">
    <source>
        <dbReference type="EMBL" id="NLR68032.1"/>
    </source>
</evidence>
<dbReference type="Proteomes" id="UP000570474">
    <property type="component" value="Unassembled WGS sequence"/>
</dbReference>
<proteinExistence type="predicted"/>
<accession>A0A847RY92</accession>
<reference evidence="6 7" key="1">
    <citation type="submission" date="2020-04" db="EMBL/GenBank/DDBJ databases">
        <authorList>
            <person name="Yin C."/>
        </authorList>
    </citation>
    <scope>NUCLEOTIDE SEQUENCE [LARGE SCALE GENOMIC DNA]</scope>
    <source>
        <strain evidence="6 7">Ae27</strain>
    </source>
</reference>
<dbReference type="GO" id="GO:0003677">
    <property type="term" value="F:DNA binding"/>
    <property type="evidence" value="ECO:0007669"/>
    <property type="project" value="UniProtKB-KW"/>
</dbReference>
<evidence type="ECO:0000256" key="3">
    <source>
        <dbReference type="PROSITE-ProRule" id="PRU00169"/>
    </source>
</evidence>
<dbReference type="InterPro" id="IPR011006">
    <property type="entry name" value="CheY-like_superfamily"/>
</dbReference>